<evidence type="ECO:0000256" key="1">
    <source>
        <dbReference type="ARBA" id="ARBA00009342"/>
    </source>
</evidence>
<evidence type="ECO:0000256" key="3">
    <source>
        <dbReference type="ARBA" id="ARBA00023315"/>
    </source>
</evidence>
<keyword evidence="2" id="KW-0808">Transferase</keyword>
<feature type="domain" description="N-acetyltransferase" evidence="4">
    <location>
        <begin position="13"/>
        <end position="188"/>
    </location>
</feature>
<dbReference type="EMBL" id="CP046234">
    <property type="protein sequence ID" value="WFD45988.1"/>
    <property type="molecule type" value="Genomic_DNA"/>
</dbReference>
<gene>
    <name evidence="5" type="ORF">GLX27_000616</name>
</gene>
<evidence type="ECO:0000259" key="4">
    <source>
        <dbReference type="Pfam" id="PF13302"/>
    </source>
</evidence>
<dbReference type="SUPFAM" id="SSF55729">
    <property type="entry name" value="Acyl-CoA N-acyltransferases (Nat)"/>
    <property type="match status" value="1"/>
</dbReference>
<comment type="similarity">
    <text evidence="1">Belongs to the acetyltransferase family. GNAT subfamily.</text>
</comment>
<name>A0ABY8EK25_MALFU</name>
<dbReference type="InterPro" id="IPR039135">
    <property type="entry name" value="NAT9-like"/>
</dbReference>
<dbReference type="PANTHER" id="PTHR13256">
    <property type="entry name" value="N-ACETYLTRANSFERASE 9"/>
    <property type="match status" value="1"/>
</dbReference>
<organism evidence="5 6">
    <name type="scientific">Malassezia furfur</name>
    <name type="common">Pityriasis versicolor infection agent</name>
    <name type="synonym">Pityrosporum furfur</name>
    <dbReference type="NCBI Taxonomy" id="55194"/>
    <lineage>
        <taxon>Eukaryota</taxon>
        <taxon>Fungi</taxon>
        <taxon>Dikarya</taxon>
        <taxon>Basidiomycota</taxon>
        <taxon>Ustilaginomycotina</taxon>
        <taxon>Malasseziomycetes</taxon>
        <taxon>Malasseziales</taxon>
        <taxon>Malasseziaceae</taxon>
        <taxon>Malassezia</taxon>
    </lineage>
</organism>
<reference evidence="5 6" key="1">
    <citation type="journal article" date="2020" name="Elife">
        <title>Loss of centromere function drives karyotype evolution in closely related Malassezia species.</title>
        <authorList>
            <person name="Sankaranarayanan S.R."/>
            <person name="Ianiri G."/>
            <person name="Coelho M.A."/>
            <person name="Reza M.H."/>
            <person name="Thimmappa B.C."/>
            <person name="Ganguly P."/>
            <person name="Vadnala R.N."/>
            <person name="Sun S."/>
            <person name="Siddharthan R."/>
            <person name="Tellgren-Roth C."/>
            <person name="Dawson T.L."/>
            <person name="Heitman J."/>
            <person name="Sanyal K."/>
        </authorList>
    </citation>
    <scope>NUCLEOTIDE SEQUENCE [LARGE SCALE GENOMIC DNA]</scope>
    <source>
        <strain evidence="5">CBS14141</strain>
    </source>
</reference>
<protein>
    <recommendedName>
        <fullName evidence="4">N-acetyltransferase domain-containing protein</fullName>
    </recommendedName>
</protein>
<dbReference type="InterPro" id="IPR000182">
    <property type="entry name" value="GNAT_dom"/>
</dbReference>
<proteinExistence type="inferred from homology"/>
<evidence type="ECO:0000313" key="5">
    <source>
        <dbReference type="EMBL" id="WFD45988.1"/>
    </source>
</evidence>
<keyword evidence="6" id="KW-1185">Reference proteome</keyword>
<dbReference type="Gene3D" id="3.40.630.30">
    <property type="match status" value="1"/>
</dbReference>
<accession>A0ABY8EK25</accession>
<evidence type="ECO:0000256" key="2">
    <source>
        <dbReference type="ARBA" id="ARBA00022679"/>
    </source>
</evidence>
<sequence>MRQNRATVLVGERVVLVPYRKQHVEKYHEWMQDASLQQLTGSEPLTLAEEYEMQQSWRNDEDKLTFIVLARDRDVKQDDLAALLSRSPMAGDVNVFFNQVYDDDGGDDAAPLTYGEMEVMIAEPRFRRKGLADEALRMLLYYITTTPAPAPDATPAEAQVLPLPATRLMVRIGSANDASLALFQRLGFAKFKENAVFQETELRVQDSEALQRTAPRAVLAWPEAD</sequence>
<dbReference type="Proteomes" id="UP000818624">
    <property type="component" value="Chromosome 1"/>
</dbReference>
<dbReference type="PANTHER" id="PTHR13256:SF16">
    <property type="entry name" value="ALPHA_BETA-TUBULIN-N-ACETYLTRANSFERASE 9"/>
    <property type="match status" value="1"/>
</dbReference>
<dbReference type="Pfam" id="PF13302">
    <property type="entry name" value="Acetyltransf_3"/>
    <property type="match status" value="1"/>
</dbReference>
<evidence type="ECO:0000313" key="6">
    <source>
        <dbReference type="Proteomes" id="UP000818624"/>
    </source>
</evidence>
<keyword evidence="3" id="KW-0012">Acyltransferase</keyword>
<dbReference type="InterPro" id="IPR016181">
    <property type="entry name" value="Acyl_CoA_acyltransferase"/>
</dbReference>